<comment type="caution">
    <text evidence="1">The sequence shown here is derived from an EMBL/GenBank/DDBJ whole genome shotgun (WGS) entry which is preliminary data.</text>
</comment>
<evidence type="ECO:0000313" key="2">
    <source>
        <dbReference type="Proteomes" id="UP001596298"/>
    </source>
</evidence>
<reference evidence="2" key="1">
    <citation type="journal article" date="2019" name="Int. J. Syst. Evol. Microbiol.">
        <title>The Global Catalogue of Microorganisms (GCM) 10K type strain sequencing project: providing services to taxonomists for standard genome sequencing and annotation.</title>
        <authorList>
            <consortium name="The Broad Institute Genomics Platform"/>
            <consortium name="The Broad Institute Genome Sequencing Center for Infectious Disease"/>
            <person name="Wu L."/>
            <person name="Ma J."/>
        </authorList>
    </citation>
    <scope>NUCLEOTIDE SEQUENCE [LARGE SCALE GENOMIC DNA]</scope>
    <source>
        <strain evidence="2">CCUG 58127</strain>
    </source>
</reference>
<organism evidence="1 2">
    <name type="scientific">Flexivirga alba</name>
    <dbReference type="NCBI Taxonomy" id="702742"/>
    <lineage>
        <taxon>Bacteria</taxon>
        <taxon>Bacillati</taxon>
        <taxon>Actinomycetota</taxon>
        <taxon>Actinomycetes</taxon>
        <taxon>Micrococcales</taxon>
        <taxon>Dermacoccaceae</taxon>
        <taxon>Flexivirga</taxon>
    </lineage>
</organism>
<keyword evidence="2" id="KW-1185">Reference proteome</keyword>
<gene>
    <name evidence="1" type="ORF">ACFQDH_13375</name>
</gene>
<evidence type="ECO:0000313" key="1">
    <source>
        <dbReference type="EMBL" id="MFC6706223.1"/>
    </source>
</evidence>
<dbReference type="RefSeq" id="WP_382402072.1">
    <property type="nucleotide sequence ID" value="NZ_JBHSWH010000001.1"/>
</dbReference>
<accession>A0ABW2AHL8</accession>
<proteinExistence type="predicted"/>
<dbReference type="Proteomes" id="UP001596298">
    <property type="component" value="Unassembled WGS sequence"/>
</dbReference>
<protein>
    <recommendedName>
        <fullName evidence="3">ATP-binding protein</fullName>
    </recommendedName>
</protein>
<evidence type="ECO:0008006" key="3">
    <source>
        <dbReference type="Google" id="ProtNLM"/>
    </source>
</evidence>
<dbReference type="EMBL" id="JBHSWH010000001">
    <property type="protein sequence ID" value="MFC6706223.1"/>
    <property type="molecule type" value="Genomic_DNA"/>
</dbReference>
<name>A0ABW2AHL8_9MICO</name>
<sequence length="72" mass="7978">MTSSPARRRHLTSSPFQPAAEVEIEQFECGDAVCHDSYGMGHVIGREPEAVKVDFGTTTVRVPSPFRKMTKL</sequence>